<dbReference type="Proteomes" id="UP000280935">
    <property type="component" value="Unassembled WGS sequence"/>
</dbReference>
<organism evidence="1 2">
    <name type="scientific">Arachnia propionica</name>
    <dbReference type="NCBI Taxonomy" id="1750"/>
    <lineage>
        <taxon>Bacteria</taxon>
        <taxon>Bacillati</taxon>
        <taxon>Actinomycetota</taxon>
        <taxon>Actinomycetes</taxon>
        <taxon>Propionibacteriales</taxon>
        <taxon>Propionibacteriaceae</taxon>
        <taxon>Arachnia</taxon>
    </lineage>
</organism>
<name>A0A3P1WRG8_9ACTN</name>
<sequence length="147" mass="16323">MTGFHAALATLVPVSPDLRSPVAEDDSYQLVLKRWTSTGSLGSRSYTVIGRRVRLVEVDSSDRVVRDQVRTLRTAEHARACELAGETLRDIRERGEEDPSACELAIIRDFSTPEQGNYLSSGDTVDSSLVRLERILRGESLVSRPNH</sequence>
<proteinExistence type="predicted"/>
<dbReference type="OrthoDB" id="9842697at2"/>
<evidence type="ECO:0000313" key="2">
    <source>
        <dbReference type="Proteomes" id="UP000280935"/>
    </source>
</evidence>
<dbReference type="AlphaFoldDB" id="A0A3P1WRG8"/>
<evidence type="ECO:0000313" key="1">
    <source>
        <dbReference type="EMBL" id="RRD48546.1"/>
    </source>
</evidence>
<dbReference type="EMBL" id="RQYT01000036">
    <property type="protein sequence ID" value="RRD48546.1"/>
    <property type="molecule type" value="Genomic_DNA"/>
</dbReference>
<comment type="caution">
    <text evidence="1">The sequence shown here is derived from an EMBL/GenBank/DDBJ whole genome shotgun (WGS) entry which is preliminary data.</text>
</comment>
<gene>
    <name evidence="1" type="ORF">EII35_12180</name>
</gene>
<reference evidence="1 2" key="1">
    <citation type="submission" date="2018-11" db="EMBL/GenBank/DDBJ databases">
        <title>Genomes From Bacteria Associated with the Canine Oral Cavity: a Test Case for Automated Genome-Based Taxonomic Assignment.</title>
        <authorList>
            <person name="Coil D.A."/>
            <person name="Jospin G."/>
            <person name="Darling A.E."/>
            <person name="Wallis C."/>
            <person name="Davis I.J."/>
            <person name="Harris S."/>
            <person name="Eisen J.A."/>
            <person name="Holcombe L.J."/>
            <person name="O'Flynn C."/>
        </authorList>
    </citation>
    <scope>NUCLEOTIDE SEQUENCE [LARGE SCALE GENOMIC DNA]</scope>
    <source>
        <strain evidence="1 2">OH2822_COT-296</strain>
    </source>
</reference>
<accession>A0A3P1WRG8</accession>
<protein>
    <submittedName>
        <fullName evidence="1">Uncharacterized protein</fullName>
    </submittedName>
</protein>
<dbReference type="RefSeq" id="WP_125228742.1">
    <property type="nucleotide sequence ID" value="NZ_RQYT01000036.1"/>
</dbReference>